<sequence length="1149" mass="128365">MSVDVLEEKALGAQHGINGFVEIDGESFLRIDNVGEMDPFLMNVVSSTDHWMFIGSNGALTAGRKDADNSLFPYYTQDKLFELAETTGSVSKIWVERGGQKVLWEPVSKDEAGECCVRRLYKSVVGTRVIFEEERVDLQLRFRYEWSFSESFGFVRKASVENLGEGAVELRILDGIQNLVPYGLDQAFMNQFSNLADAYKKNELLSDVGLALYYLSSIPTDRAEPSEGLKATVAWSPDAKASSVLLSSRQIERFCAGEPLNSEFDLRAQRGAYLVQLEKSLGAGEIDSWNIVADINCDAGKVVALRRKLADAPALLREVRAEVEANRDGVWSKVASADGVQLTADRARDARHFSNTMFNVMRGGVFVNGYEIEVDEFVRYLKSMNRSMAGAFEDELRGLGVSVSRQKLLEWTATKDSPDLVRLAGEYLPLTFSRRHGDPSRPWNKFSIETVDAQGQPVLAYQGNWRDIFQNWEPLGYSYPGYLEGMVSRFLNASTADGYNPYRVSNSGFDWETIEPDEAWSNIGYWGDHQIAYLLKLLEAMDRFQPGALDQKLAEKVFVHAHVPYRIRSFEQILEDPRNSVDYDDEASERLLEAASKEGADGKLLLDREGQVVRANLLEKLLVPLLAKVSNFVPDGGIWMNTQRPEWNDANNALVGYGISVVTLCYTNRYLELLERLVDRMPDGGVFEFDAALAEFLETQTGVFNRFADDLERGFTAEARFGMLKELGVAGESYREKVYSRELGAGVCRVSKENLKSFVGLALRFVGASIDSNRRSDGLFHSYNLLQLAGEQVDIDRLQVMLEGQVAALSSGRLKASEARELVEGLRESELYREDVQSYLLYPDRELPSFLEKNVIAEGDVERFPVFAQMLERGDGRILYRDVDGVCRFNGAFRNSGDLVAAWEGLQGEYALDSESESLEEAVAVFEGVFDHRRFTGRSGTFFAYEGLGSVYWHMVSKLVLAIQENCQAHADADERDREALELAYFETLLGLGLDKTPQEYGAFPTDAYSHTPAHARAQQPGMTGQVKEDVLVRWAELGLEVEEGRILLRPILLKRSEFLDSSAEFEYLDVSGANRTLSLEAGQMAFSICQTPIVLTIGASKSTCVSFTDGAQQQSSGCGLSVSDSSAVFERKGRVRRVEFVIPEDALL</sequence>
<gene>
    <name evidence="1" type="ORF">JIN87_13695</name>
</gene>
<dbReference type="EMBL" id="JAENIL010000023">
    <property type="protein sequence ID" value="MBK1877925.1"/>
    <property type="molecule type" value="Genomic_DNA"/>
</dbReference>
<protein>
    <recommendedName>
        <fullName evidence="3">Cellobiose phosphorylase</fullName>
    </recommendedName>
</protein>
<keyword evidence="2" id="KW-1185">Reference proteome</keyword>
<dbReference type="RefSeq" id="WP_200356135.1">
    <property type="nucleotide sequence ID" value="NZ_JAENIL010000023.1"/>
</dbReference>
<reference evidence="1" key="1">
    <citation type="submission" date="2021-01" db="EMBL/GenBank/DDBJ databases">
        <title>Modified the classification status of verrucomicrobia.</title>
        <authorList>
            <person name="Feng X."/>
        </authorList>
    </citation>
    <scope>NUCLEOTIDE SEQUENCE</scope>
    <source>
        <strain evidence="1">KCTC 13126</strain>
    </source>
</reference>
<evidence type="ECO:0000313" key="1">
    <source>
        <dbReference type="EMBL" id="MBK1877925.1"/>
    </source>
</evidence>
<name>A0A934VRG8_9BACT</name>
<accession>A0A934VRG8</accession>
<comment type="caution">
    <text evidence="1">The sequence shown here is derived from an EMBL/GenBank/DDBJ whole genome shotgun (WGS) entry which is preliminary data.</text>
</comment>
<evidence type="ECO:0000313" key="2">
    <source>
        <dbReference type="Proteomes" id="UP000617628"/>
    </source>
</evidence>
<proteinExistence type="predicted"/>
<organism evidence="1 2">
    <name type="scientific">Pelagicoccus mobilis</name>
    <dbReference type="NCBI Taxonomy" id="415221"/>
    <lineage>
        <taxon>Bacteria</taxon>
        <taxon>Pseudomonadati</taxon>
        <taxon>Verrucomicrobiota</taxon>
        <taxon>Opitutia</taxon>
        <taxon>Puniceicoccales</taxon>
        <taxon>Pelagicoccaceae</taxon>
        <taxon>Pelagicoccus</taxon>
    </lineage>
</organism>
<dbReference type="AlphaFoldDB" id="A0A934VRG8"/>
<evidence type="ECO:0008006" key="3">
    <source>
        <dbReference type="Google" id="ProtNLM"/>
    </source>
</evidence>
<dbReference type="Proteomes" id="UP000617628">
    <property type="component" value="Unassembled WGS sequence"/>
</dbReference>